<dbReference type="PANTHER" id="PTHR31973:SF187">
    <property type="entry name" value="MUTATOR TRANSPOSASE MUDRA PROTEIN"/>
    <property type="match status" value="1"/>
</dbReference>
<dbReference type="AlphaFoldDB" id="A0A9Q1K261"/>
<dbReference type="PANTHER" id="PTHR31973">
    <property type="entry name" value="POLYPROTEIN, PUTATIVE-RELATED"/>
    <property type="match status" value="1"/>
</dbReference>
<comment type="caution">
    <text evidence="2">The sequence shown here is derived from an EMBL/GenBank/DDBJ whole genome shotgun (WGS) entry which is preliminary data.</text>
</comment>
<protein>
    <submittedName>
        <fullName evidence="2">Uncharacterized protein</fullName>
    </submittedName>
</protein>
<gene>
    <name evidence="2" type="ORF">Cgig2_015568</name>
</gene>
<dbReference type="OrthoDB" id="1415978at2759"/>
<sequence>MDQIKEKDASAYHWLKDNEPLEHWARIKFDEALKSDDNTNNFVESFNNAIVKHRGKPVYNMLEEIRKIVGSRFDRRFQLAASWDGKVTPYVEKTLRMTEIEAANCGNDVAIRREEFDILEARCILRMNQKLEDYCAHWFLVEKYKKLYDGIIHPIPDSCMRGKTSLPSLDPPFELKKKGRLKKHKRRESIAIMQLQGKVRYGSGPKRCKNYKELGHNSLTCGKPRDANGNLIQKYKRKPKQKKGDQVGRPIKV</sequence>
<feature type="region of interest" description="Disordered" evidence="1">
    <location>
        <begin position="225"/>
        <end position="253"/>
    </location>
</feature>
<organism evidence="2 3">
    <name type="scientific">Carnegiea gigantea</name>
    <dbReference type="NCBI Taxonomy" id="171969"/>
    <lineage>
        <taxon>Eukaryota</taxon>
        <taxon>Viridiplantae</taxon>
        <taxon>Streptophyta</taxon>
        <taxon>Embryophyta</taxon>
        <taxon>Tracheophyta</taxon>
        <taxon>Spermatophyta</taxon>
        <taxon>Magnoliopsida</taxon>
        <taxon>eudicotyledons</taxon>
        <taxon>Gunneridae</taxon>
        <taxon>Pentapetalae</taxon>
        <taxon>Caryophyllales</taxon>
        <taxon>Cactineae</taxon>
        <taxon>Cactaceae</taxon>
        <taxon>Cactoideae</taxon>
        <taxon>Echinocereeae</taxon>
        <taxon>Carnegiea</taxon>
    </lineage>
</organism>
<dbReference type="Proteomes" id="UP001153076">
    <property type="component" value="Unassembled WGS sequence"/>
</dbReference>
<evidence type="ECO:0000313" key="3">
    <source>
        <dbReference type="Proteomes" id="UP001153076"/>
    </source>
</evidence>
<accession>A0A9Q1K261</accession>
<name>A0A9Q1K261_9CARY</name>
<reference evidence="2" key="1">
    <citation type="submission" date="2022-04" db="EMBL/GenBank/DDBJ databases">
        <title>Carnegiea gigantea Genome sequencing and assembly v2.</title>
        <authorList>
            <person name="Copetti D."/>
            <person name="Sanderson M.J."/>
            <person name="Burquez A."/>
            <person name="Wojciechowski M.F."/>
        </authorList>
    </citation>
    <scope>NUCLEOTIDE SEQUENCE</scope>
    <source>
        <strain evidence="2">SGP5-SGP5p</strain>
        <tissue evidence="2">Aerial part</tissue>
    </source>
</reference>
<proteinExistence type="predicted"/>
<dbReference type="EMBL" id="JAKOGI010000437">
    <property type="protein sequence ID" value="KAJ8435063.1"/>
    <property type="molecule type" value="Genomic_DNA"/>
</dbReference>
<keyword evidence="3" id="KW-1185">Reference proteome</keyword>
<evidence type="ECO:0000313" key="2">
    <source>
        <dbReference type="EMBL" id="KAJ8435063.1"/>
    </source>
</evidence>
<evidence type="ECO:0000256" key="1">
    <source>
        <dbReference type="SAM" id="MobiDB-lite"/>
    </source>
</evidence>